<proteinExistence type="predicted"/>
<evidence type="ECO:0000313" key="4">
    <source>
        <dbReference type="Proteomes" id="UP000008810"/>
    </source>
</evidence>
<dbReference type="InParanoid" id="A0A2K2DSC9"/>
<evidence type="ECO:0000313" key="3">
    <source>
        <dbReference type="EnsemblPlants" id="PNT77189"/>
    </source>
</evidence>
<dbReference type="Pfam" id="PF00646">
    <property type="entry name" value="F-box"/>
    <property type="match status" value="1"/>
</dbReference>
<protein>
    <recommendedName>
        <fullName evidence="1">F-box domain-containing protein</fullName>
    </recommendedName>
</protein>
<reference evidence="2 3" key="1">
    <citation type="journal article" date="2010" name="Nature">
        <title>Genome sequencing and analysis of the model grass Brachypodium distachyon.</title>
        <authorList>
            <consortium name="International Brachypodium Initiative"/>
        </authorList>
    </citation>
    <scope>NUCLEOTIDE SEQUENCE [LARGE SCALE GENOMIC DNA]</scope>
    <source>
        <strain evidence="2 3">Bd21</strain>
    </source>
</reference>
<dbReference type="ExpressionAtlas" id="A0A2K2DSC9">
    <property type="expression patterns" value="baseline"/>
</dbReference>
<dbReference type="InterPro" id="IPR001810">
    <property type="entry name" value="F-box_dom"/>
</dbReference>
<reference evidence="2" key="2">
    <citation type="submission" date="2017-06" db="EMBL/GenBank/DDBJ databases">
        <title>WGS assembly of Brachypodium distachyon.</title>
        <authorList>
            <consortium name="The International Brachypodium Initiative"/>
            <person name="Lucas S."/>
            <person name="Harmon-Smith M."/>
            <person name="Lail K."/>
            <person name="Tice H."/>
            <person name="Grimwood J."/>
            <person name="Bruce D."/>
            <person name="Barry K."/>
            <person name="Shu S."/>
            <person name="Lindquist E."/>
            <person name="Wang M."/>
            <person name="Pitluck S."/>
            <person name="Vogel J.P."/>
            <person name="Garvin D.F."/>
            <person name="Mockler T.C."/>
            <person name="Schmutz J."/>
            <person name="Rokhsar D."/>
            <person name="Bevan M.W."/>
        </authorList>
    </citation>
    <scope>NUCLEOTIDE SEQUENCE</scope>
    <source>
        <strain evidence="2">Bd21</strain>
    </source>
</reference>
<dbReference type="PANTHER" id="PTHR32133:SF392">
    <property type="entry name" value="F-BOX DOMAIN-CONTAINING PROTEIN"/>
    <property type="match status" value="1"/>
</dbReference>
<dbReference type="EMBL" id="CM000880">
    <property type="protein sequence ID" value="PNT77189.1"/>
    <property type="molecule type" value="Genomic_DNA"/>
</dbReference>
<dbReference type="PANTHER" id="PTHR32133">
    <property type="entry name" value="OS07G0120400 PROTEIN"/>
    <property type="match status" value="1"/>
</dbReference>
<feature type="domain" description="F-box" evidence="1">
    <location>
        <begin position="8"/>
        <end position="46"/>
    </location>
</feature>
<dbReference type="Gramene" id="PNT77189">
    <property type="protein sequence ID" value="PNT77189"/>
    <property type="gene ID" value="BRADI_1g58882v3"/>
</dbReference>
<organism evidence="2">
    <name type="scientific">Brachypodium distachyon</name>
    <name type="common">Purple false brome</name>
    <name type="synonym">Trachynia distachya</name>
    <dbReference type="NCBI Taxonomy" id="15368"/>
    <lineage>
        <taxon>Eukaryota</taxon>
        <taxon>Viridiplantae</taxon>
        <taxon>Streptophyta</taxon>
        <taxon>Embryophyta</taxon>
        <taxon>Tracheophyta</taxon>
        <taxon>Spermatophyta</taxon>
        <taxon>Magnoliopsida</taxon>
        <taxon>Liliopsida</taxon>
        <taxon>Poales</taxon>
        <taxon>Poaceae</taxon>
        <taxon>BOP clade</taxon>
        <taxon>Pooideae</taxon>
        <taxon>Stipodae</taxon>
        <taxon>Brachypodieae</taxon>
        <taxon>Brachypodium</taxon>
    </lineage>
</organism>
<accession>A0A2K2DSC9</accession>
<sequence length="268" mass="29647">MPPPALLDELLEEFFLRLPPDELDHLVRASSVCKPWRRLIAGRGFRRRYLKSNGAPPVLGLLHNGGRTLPHRPRFVPTSGFRPAAFYLPGWFAEFSVLLVWDPVTGDRRHVPTPKMAIGVRFGAAVLCAAQGCDHSGCQGGPFSVAIVAVDVGPGREISACLYSSETGTWSQLASIQHPHDYPYYWAKHMRSFLVGDALYFISIKNKIIEYRLGTRRLLLFDLLPNGRAMISGKLVMAEDGGLGFANPDGAKLTLWSSRRGRPAPTEL</sequence>
<evidence type="ECO:0000313" key="2">
    <source>
        <dbReference type="EMBL" id="PNT77189.1"/>
    </source>
</evidence>
<name>A0A2K2DSC9_BRADI</name>
<dbReference type="Gene3D" id="1.20.1280.50">
    <property type="match status" value="1"/>
</dbReference>
<dbReference type="InterPro" id="IPR036047">
    <property type="entry name" value="F-box-like_dom_sf"/>
</dbReference>
<keyword evidence="4" id="KW-1185">Reference proteome</keyword>
<evidence type="ECO:0000259" key="1">
    <source>
        <dbReference type="Pfam" id="PF00646"/>
    </source>
</evidence>
<dbReference type="EnsemblPlants" id="PNT77189">
    <property type="protein sequence ID" value="PNT77189"/>
    <property type="gene ID" value="BRADI_1g58882v3"/>
</dbReference>
<dbReference type="SUPFAM" id="SSF81383">
    <property type="entry name" value="F-box domain"/>
    <property type="match status" value="1"/>
</dbReference>
<dbReference type="AlphaFoldDB" id="A0A2K2DSC9"/>
<reference evidence="3" key="3">
    <citation type="submission" date="2018-08" db="UniProtKB">
        <authorList>
            <consortium name="EnsemblPlants"/>
        </authorList>
    </citation>
    <scope>IDENTIFICATION</scope>
    <source>
        <strain evidence="3">cv. Bd21</strain>
    </source>
</reference>
<dbReference type="Proteomes" id="UP000008810">
    <property type="component" value="Chromosome 1"/>
</dbReference>
<gene>
    <name evidence="2" type="ORF">BRADI_1g58882v3</name>
</gene>